<organism evidence="2 3">
    <name type="scientific">Virgibacillus profundi</name>
    <dbReference type="NCBI Taxonomy" id="2024555"/>
    <lineage>
        <taxon>Bacteria</taxon>
        <taxon>Bacillati</taxon>
        <taxon>Bacillota</taxon>
        <taxon>Bacilli</taxon>
        <taxon>Bacillales</taxon>
        <taxon>Bacillaceae</taxon>
        <taxon>Virgibacillus</taxon>
    </lineage>
</organism>
<evidence type="ECO:0000313" key="3">
    <source>
        <dbReference type="Proteomes" id="UP000218887"/>
    </source>
</evidence>
<dbReference type="OrthoDB" id="2418141at2"/>
<keyword evidence="1" id="KW-1133">Transmembrane helix</keyword>
<keyword evidence="1" id="KW-0812">Transmembrane</keyword>
<protein>
    <recommendedName>
        <fullName evidence="4">Cxxc_20_cxxc protein</fullName>
    </recommendedName>
</protein>
<feature type="transmembrane region" description="Helical" evidence="1">
    <location>
        <begin position="68"/>
        <end position="88"/>
    </location>
</feature>
<accession>A0A2A2I9V7</accession>
<dbReference type="AlphaFoldDB" id="A0A2A2I9V7"/>
<evidence type="ECO:0000256" key="1">
    <source>
        <dbReference type="SAM" id="Phobius"/>
    </source>
</evidence>
<evidence type="ECO:0000313" key="2">
    <source>
        <dbReference type="EMBL" id="PAV28509.1"/>
    </source>
</evidence>
<dbReference type="EMBL" id="NPOA01000012">
    <property type="protein sequence ID" value="PAV28509.1"/>
    <property type="molecule type" value="Genomic_DNA"/>
</dbReference>
<proteinExistence type="predicted"/>
<dbReference type="RefSeq" id="WP_095656623.1">
    <property type="nucleotide sequence ID" value="NZ_NPOA01000012.1"/>
</dbReference>
<reference evidence="2 3" key="1">
    <citation type="submission" date="2017-08" db="EMBL/GenBank/DDBJ databases">
        <title>Virgibacillus indicus sp. nov. and Virgibacillus profoundi sp. nov, two moderately halophilic bacteria isolated from marine sediment by using the Microfluidic Streak Plate.</title>
        <authorList>
            <person name="Xu B."/>
            <person name="Hu B."/>
            <person name="Wang J."/>
            <person name="Zhu Y."/>
            <person name="Huang L."/>
            <person name="Du W."/>
            <person name="Huang Y."/>
        </authorList>
    </citation>
    <scope>NUCLEOTIDE SEQUENCE [LARGE SCALE GENOMIC DNA]</scope>
    <source>
        <strain evidence="2 3">IO3-P3-H5</strain>
    </source>
</reference>
<evidence type="ECO:0008006" key="4">
    <source>
        <dbReference type="Google" id="ProtNLM"/>
    </source>
</evidence>
<gene>
    <name evidence="2" type="ORF">CIL05_16365</name>
</gene>
<name>A0A2A2I9V7_9BACI</name>
<sequence length="98" mass="10977">MPSCSHCERKWTYGDTLKRSFRMKMVCPYCKGENYHSAKSRKKSMMTSVVLAPAIILFGTFTDLSLLAVIPVALALGLMVLAVTPFLTELSVEEESLW</sequence>
<dbReference type="InterPro" id="IPR026369">
    <property type="entry name" value="CxxC_20_CxxC"/>
</dbReference>
<dbReference type="NCBIfam" id="TIGR04104">
    <property type="entry name" value="cxxc_20_cxxc"/>
    <property type="match status" value="1"/>
</dbReference>
<dbReference type="Proteomes" id="UP000218887">
    <property type="component" value="Unassembled WGS sequence"/>
</dbReference>
<keyword evidence="1" id="KW-0472">Membrane</keyword>
<comment type="caution">
    <text evidence="2">The sequence shown here is derived from an EMBL/GenBank/DDBJ whole genome shotgun (WGS) entry which is preliminary data.</text>
</comment>
<keyword evidence="3" id="KW-1185">Reference proteome</keyword>